<dbReference type="InterPro" id="IPR023996">
    <property type="entry name" value="TonB-dep_OMP_SusC/RagA"/>
</dbReference>
<evidence type="ECO:0000256" key="2">
    <source>
        <dbReference type="SAM" id="SignalP"/>
    </source>
</evidence>
<dbReference type="Pfam" id="PF13715">
    <property type="entry name" value="CarbopepD_reg_2"/>
    <property type="match status" value="1"/>
</dbReference>
<feature type="signal peptide" evidence="2">
    <location>
        <begin position="1"/>
        <end position="31"/>
    </location>
</feature>
<gene>
    <name evidence="4" type="ORF">GA0116948_105241</name>
</gene>
<protein>
    <submittedName>
        <fullName evidence="4">TonB-linked outer membrane protein, SusC/RagA family</fullName>
    </submittedName>
</protein>
<comment type="similarity">
    <text evidence="1">Belongs to the TonB-dependent receptor family.</text>
</comment>
<organism evidence="4 5">
    <name type="scientific">Chitinophaga costaii</name>
    <dbReference type="NCBI Taxonomy" id="1335309"/>
    <lineage>
        <taxon>Bacteria</taxon>
        <taxon>Pseudomonadati</taxon>
        <taxon>Bacteroidota</taxon>
        <taxon>Chitinophagia</taxon>
        <taxon>Chitinophagales</taxon>
        <taxon>Chitinophagaceae</taxon>
        <taxon>Chitinophaga</taxon>
    </lineage>
</organism>
<evidence type="ECO:0000259" key="3">
    <source>
        <dbReference type="Pfam" id="PF07715"/>
    </source>
</evidence>
<feature type="domain" description="TonB-dependent receptor plug" evidence="3">
    <location>
        <begin position="225"/>
        <end position="331"/>
    </location>
</feature>
<dbReference type="NCBIfam" id="TIGR04057">
    <property type="entry name" value="SusC_RagA_signa"/>
    <property type="match status" value="1"/>
</dbReference>
<reference evidence="4 5" key="1">
    <citation type="submission" date="2016-08" db="EMBL/GenBank/DDBJ databases">
        <authorList>
            <person name="Seilhamer J.J."/>
        </authorList>
    </citation>
    <scope>NUCLEOTIDE SEQUENCE [LARGE SCALE GENOMIC DNA]</scope>
    <source>
        <strain evidence="4 5">A37T2</strain>
    </source>
</reference>
<dbReference type="Gene3D" id="2.170.130.10">
    <property type="entry name" value="TonB-dependent receptor, plug domain"/>
    <property type="match status" value="1"/>
</dbReference>
<name>A0A1C4DF03_9BACT</name>
<keyword evidence="1" id="KW-0998">Cell outer membrane</keyword>
<dbReference type="InterPro" id="IPR037066">
    <property type="entry name" value="Plug_dom_sf"/>
</dbReference>
<dbReference type="OrthoDB" id="9768177at2"/>
<dbReference type="SUPFAM" id="SSF56935">
    <property type="entry name" value="Porins"/>
    <property type="match status" value="1"/>
</dbReference>
<evidence type="ECO:0000256" key="1">
    <source>
        <dbReference type="PROSITE-ProRule" id="PRU01360"/>
    </source>
</evidence>
<keyword evidence="2" id="KW-0732">Signal</keyword>
<keyword evidence="1" id="KW-1134">Transmembrane beta strand</keyword>
<dbReference type="AlphaFoldDB" id="A0A1C4DF03"/>
<dbReference type="STRING" id="1335309.GA0116948_105241"/>
<dbReference type="NCBIfam" id="TIGR04056">
    <property type="entry name" value="OMP_RagA_SusC"/>
    <property type="match status" value="1"/>
</dbReference>
<dbReference type="InterPro" id="IPR008969">
    <property type="entry name" value="CarboxyPept-like_regulatory"/>
</dbReference>
<evidence type="ECO:0000313" key="4">
    <source>
        <dbReference type="EMBL" id="SCC29954.1"/>
    </source>
</evidence>
<dbReference type="GO" id="GO:0009279">
    <property type="term" value="C:cell outer membrane"/>
    <property type="evidence" value="ECO:0007669"/>
    <property type="project" value="UniProtKB-SubCell"/>
</dbReference>
<sequence length="1168" mass="129064">MNVSKNYLRCFLWNAFQTAILFFALPLYALAADNADPRVTIIAKHIALREVIKKIEQQSNLRFQVNVSAGELSDPVNCNFSNAPLSIVMDSIFGTRGYTWKYLKEVIYLRKTVPVADAFPSTHLLGNDTTATTLALQVVDEKGNPVPAATIAVPGKNRGTITDSYGRAVISNLAMGETIWVTSLGFEKFKIAFNGQQFLSVRLRIASNALNEVKVVSNGFQDIPKERSTGSFEKIDTKLLNQQVGTNILDRLNGVASGVLFDPVHASGAQANIMVRGLSTINASRDPLIVVDNFVYAGDINSINPNDVLSITILKDAAASSIWGARAGNGVIVITTKKGEYNHGLKVELNSNIAIGNKPDLYSIPQMASSDMVDVQTMLFNNGVYAGPEQSRSRPVLPPAVEILIAQRDGKITADQANAQLDVLRGHDGRSDYNKYVYQPSVNQQYALSVSGGNERANYYVSGGYDHGLSTLKALSDRVSFRSGYGFKVFKKVDVKLNMNYTTSRSQNGEIGYSASDYPYRMLKDASGKELPVYKYRAPYIDTVGGGKLLDWNYYPLEDWKHSTSTQKNNDLVLGASLSYKIWRGLGVSLSYQYESQQGISRSLDDVQSFSTRDLINRFTQIDLGTGVIKYIVPRGGVLSSSNSNLVAQNIRGQLNYTNEWNQNAVSAIVGAEISNARTGGDQSRIYGYTEDPLQFTTVDILNPYPTFINGRYSYIASYLSSVSPYNITRFLSFYGNASYTYHEKYTVSISGRKDASNIFGVNTNNKWKPLWSAGLSWNLGKENFYHWDFLPVLRPRVTYGFSGNVNTGLVAKTVTQYQTGAYYTNLPYVTVSQFGDPSLRWETVGMLNIGLDFEIKRQILSGSMEYYRKKATDLYGPDQIDATAGLMKSTITRNVANMRANGVDVTLNSQNIRGVFSWTTRYLFNFYTDKITKYNNPVYASSNYVGGGSVTPIVGRPVYAVTSYKSAGLDPQTGDPRGILNGKPSEDYRAIANDSSLKSIAFNGTSLPRFNGSLSNSFTYKGISLDVNLVYKAGYKFIRSSIDYDQLFNGGAGHADFSKRWQKPGDELKTTVPSMVYPNTAVGRATFYNVSSDLLTSGAFIRLQYINLNYDLMYSLIRKSSLSQLQLYFNASNLGLVWKANKQHIDPDFPSGMPTPASFACGVRAAF</sequence>
<dbReference type="EMBL" id="FMAR01000005">
    <property type="protein sequence ID" value="SCC29954.1"/>
    <property type="molecule type" value="Genomic_DNA"/>
</dbReference>
<dbReference type="Pfam" id="PF07715">
    <property type="entry name" value="Plug"/>
    <property type="match status" value="1"/>
</dbReference>
<keyword evidence="1" id="KW-0472">Membrane</keyword>
<dbReference type="InterPro" id="IPR012910">
    <property type="entry name" value="Plug_dom"/>
</dbReference>
<keyword evidence="5" id="KW-1185">Reference proteome</keyword>
<proteinExistence type="inferred from homology"/>
<accession>A0A1C4DF03</accession>
<keyword evidence="1" id="KW-0813">Transport</keyword>
<feature type="chain" id="PRO_5008690462" evidence="2">
    <location>
        <begin position="32"/>
        <end position="1168"/>
    </location>
</feature>
<keyword evidence="1" id="KW-0812">Transmembrane</keyword>
<dbReference type="SUPFAM" id="SSF49464">
    <property type="entry name" value="Carboxypeptidase regulatory domain-like"/>
    <property type="match status" value="1"/>
</dbReference>
<dbReference type="InterPro" id="IPR023997">
    <property type="entry name" value="TonB-dep_OMP_SusC/RagA_CS"/>
</dbReference>
<dbReference type="Proteomes" id="UP000242818">
    <property type="component" value="Unassembled WGS sequence"/>
</dbReference>
<comment type="subcellular location">
    <subcellularLocation>
        <location evidence="1">Cell outer membrane</location>
        <topology evidence="1">Multi-pass membrane protein</topology>
    </subcellularLocation>
</comment>
<evidence type="ECO:0000313" key="5">
    <source>
        <dbReference type="Proteomes" id="UP000242818"/>
    </source>
</evidence>
<dbReference type="InterPro" id="IPR039426">
    <property type="entry name" value="TonB-dep_rcpt-like"/>
</dbReference>
<dbReference type="PROSITE" id="PS52016">
    <property type="entry name" value="TONB_DEPENDENT_REC_3"/>
    <property type="match status" value="1"/>
</dbReference>